<comment type="caution">
    <text evidence="1">The sequence shown here is derived from an EMBL/GenBank/DDBJ whole genome shotgun (WGS) entry which is preliminary data.</text>
</comment>
<keyword evidence="2" id="KW-1185">Reference proteome</keyword>
<proteinExistence type="predicted"/>
<reference evidence="1 2" key="1">
    <citation type="submission" date="2018-05" db="EMBL/GenBank/DDBJ databases">
        <title>Genome sequencing and assembly of the regulated plant pathogen Lachnellula willkommii and related sister species for the development of diagnostic species identification markers.</title>
        <authorList>
            <person name="Giroux E."/>
            <person name="Bilodeau G."/>
        </authorList>
    </citation>
    <scope>NUCLEOTIDE SEQUENCE [LARGE SCALE GENOMIC DNA]</scope>
    <source>
        <strain evidence="1 2">CBS 268.59</strain>
    </source>
</reference>
<gene>
    <name evidence="1" type="ORF">LSUE1_G002850</name>
</gene>
<evidence type="ECO:0000313" key="1">
    <source>
        <dbReference type="EMBL" id="TVY81520.1"/>
    </source>
</evidence>
<accession>A0A8T9CCF0</accession>
<dbReference type="EMBL" id="QGMK01000465">
    <property type="protein sequence ID" value="TVY81520.1"/>
    <property type="molecule type" value="Genomic_DNA"/>
</dbReference>
<dbReference type="Proteomes" id="UP000469558">
    <property type="component" value="Unassembled WGS sequence"/>
</dbReference>
<sequence>MRGFHLKDYKRLIAEARQLSQETSNIRNDVESDETAEWNIKIATMETITTAVEWDTGISIALAAWDDIMQPNEGLAGDLESQMEDKRVRKRRKSHGQYIISLMRKQVIEGIDRRKELSIQLQRMHVEVMARHLDSIDG</sequence>
<organism evidence="1 2">
    <name type="scientific">Lachnellula suecica</name>
    <dbReference type="NCBI Taxonomy" id="602035"/>
    <lineage>
        <taxon>Eukaryota</taxon>
        <taxon>Fungi</taxon>
        <taxon>Dikarya</taxon>
        <taxon>Ascomycota</taxon>
        <taxon>Pezizomycotina</taxon>
        <taxon>Leotiomycetes</taxon>
        <taxon>Helotiales</taxon>
        <taxon>Lachnaceae</taxon>
        <taxon>Lachnellula</taxon>
    </lineage>
</organism>
<dbReference type="OrthoDB" id="3557686at2759"/>
<name>A0A8T9CCF0_9HELO</name>
<evidence type="ECO:0000313" key="2">
    <source>
        <dbReference type="Proteomes" id="UP000469558"/>
    </source>
</evidence>
<dbReference type="AlphaFoldDB" id="A0A8T9CCF0"/>
<protein>
    <submittedName>
        <fullName evidence="1">Uncharacterized protein</fullName>
    </submittedName>
</protein>